<dbReference type="Proteomes" id="UP001214576">
    <property type="component" value="Unassembled WGS sequence"/>
</dbReference>
<sequence>MSFGLKYSKPFGSNQMRHYSFISDNPSQTLKIFKLTKPILKQLCTLFLSIGGFAFHAKNDFQSLIFKNQWLPLAQRPVPTEHLSGSTATQTTSPGSRPLLGTEQCHGGDDGLCLAGCESIRCADSNAAESSLKENK</sequence>
<reference evidence="2" key="1">
    <citation type="submission" date="2022-03" db="EMBL/GenBank/DDBJ databases">
        <title>Genomic analyses of argali, domestic sheep and their hybrids provide insights into chromosomal evolution, heterosis and genetic basis of agronomic traits.</title>
        <authorList>
            <person name="Li M."/>
        </authorList>
    </citation>
    <scope>NUCLEOTIDE SEQUENCE</scope>
    <source>
        <strain evidence="2">CAU-MHL-2022a</strain>
        <tissue evidence="2">Skin</tissue>
    </source>
</reference>
<name>A0AAD4Y4A6_OVIAM</name>
<evidence type="ECO:0000313" key="3">
    <source>
        <dbReference type="Proteomes" id="UP001214576"/>
    </source>
</evidence>
<protein>
    <submittedName>
        <fullName evidence="2">Uncharacterized protein</fullName>
    </submittedName>
</protein>
<feature type="region of interest" description="Disordered" evidence="1">
    <location>
        <begin position="81"/>
        <end position="101"/>
    </location>
</feature>
<keyword evidence="3" id="KW-1185">Reference proteome</keyword>
<organism evidence="2 3">
    <name type="scientific">Ovis ammon polii</name>
    <dbReference type="NCBI Taxonomy" id="230172"/>
    <lineage>
        <taxon>Eukaryota</taxon>
        <taxon>Metazoa</taxon>
        <taxon>Chordata</taxon>
        <taxon>Craniata</taxon>
        <taxon>Vertebrata</taxon>
        <taxon>Euteleostomi</taxon>
        <taxon>Mammalia</taxon>
        <taxon>Eutheria</taxon>
        <taxon>Laurasiatheria</taxon>
        <taxon>Artiodactyla</taxon>
        <taxon>Ruminantia</taxon>
        <taxon>Pecora</taxon>
        <taxon>Bovidae</taxon>
        <taxon>Caprinae</taxon>
        <taxon>Ovis</taxon>
    </lineage>
</organism>
<feature type="compositionally biased region" description="Polar residues" evidence="1">
    <location>
        <begin position="83"/>
        <end position="95"/>
    </location>
</feature>
<comment type="caution">
    <text evidence="2">The sequence shown here is derived from an EMBL/GenBank/DDBJ whole genome shotgun (WGS) entry which is preliminary data.</text>
</comment>
<gene>
    <name evidence="2" type="ORF">MG293_015244</name>
</gene>
<evidence type="ECO:0000313" key="2">
    <source>
        <dbReference type="EMBL" id="KAI4534384.1"/>
    </source>
</evidence>
<proteinExistence type="predicted"/>
<accession>A0AAD4Y4A6</accession>
<dbReference type="EMBL" id="JAKZEL010000019">
    <property type="protein sequence ID" value="KAI4534384.1"/>
    <property type="molecule type" value="Genomic_DNA"/>
</dbReference>
<evidence type="ECO:0000256" key="1">
    <source>
        <dbReference type="SAM" id="MobiDB-lite"/>
    </source>
</evidence>
<dbReference type="AlphaFoldDB" id="A0AAD4Y4A6"/>